<feature type="transmembrane region" description="Helical" evidence="1">
    <location>
        <begin position="7"/>
        <end position="32"/>
    </location>
</feature>
<protein>
    <submittedName>
        <fullName evidence="2">Uncharacterized protein</fullName>
    </submittedName>
</protein>
<gene>
    <name evidence="2" type="ORF">DCC81_05680</name>
</gene>
<proteinExistence type="predicted"/>
<keyword evidence="1" id="KW-0472">Membrane</keyword>
<accession>A0A2T7BMR2</accession>
<name>A0A2T7BMR2_9BACT</name>
<evidence type="ECO:0000256" key="1">
    <source>
        <dbReference type="SAM" id="Phobius"/>
    </source>
</evidence>
<reference evidence="2 3" key="1">
    <citation type="submission" date="2018-04" db="EMBL/GenBank/DDBJ databases">
        <title>Chitinophaga fuyangensis sp. nov., isolated from soil in a chemical factory.</title>
        <authorList>
            <person name="Chen K."/>
        </authorList>
    </citation>
    <scope>NUCLEOTIDE SEQUENCE [LARGE SCALE GENOMIC DNA]</scope>
    <source>
        <strain evidence="2 3">LY-1</strain>
    </source>
</reference>
<keyword evidence="1" id="KW-1133">Transmembrane helix</keyword>
<dbReference type="AlphaFoldDB" id="A0A2T7BMR2"/>
<evidence type="ECO:0000313" key="3">
    <source>
        <dbReference type="Proteomes" id="UP000244450"/>
    </source>
</evidence>
<feature type="transmembrane region" description="Helical" evidence="1">
    <location>
        <begin position="38"/>
        <end position="58"/>
    </location>
</feature>
<feature type="transmembrane region" description="Helical" evidence="1">
    <location>
        <begin position="78"/>
        <end position="98"/>
    </location>
</feature>
<sequence length="175" mass="19082">MTFKFGLLKVLSIINLVVSSGLVLLAALSLLMSVSPTGLVLIFFMGAAAIHSWLGLSLHRSLRTGEPLDEQKPTGLRVIGFITAFAAFMCMASCITFLRAPESLVREAVQPMLDQQPKGPGAFTLGQLEQLVRGMAVAMLIYAISLMVNYIMSMNFLQVYLHRRQGGQDNGDSLF</sequence>
<comment type="caution">
    <text evidence="2">The sequence shown here is derived from an EMBL/GenBank/DDBJ whole genome shotgun (WGS) entry which is preliminary data.</text>
</comment>
<dbReference type="RefSeq" id="WP_108685602.1">
    <property type="nucleotide sequence ID" value="NZ_QCYK01000001.1"/>
</dbReference>
<feature type="transmembrane region" description="Helical" evidence="1">
    <location>
        <begin position="135"/>
        <end position="157"/>
    </location>
</feature>
<dbReference type="EMBL" id="QCYK01000001">
    <property type="protein sequence ID" value="PUZ28962.1"/>
    <property type="molecule type" value="Genomic_DNA"/>
</dbReference>
<evidence type="ECO:0000313" key="2">
    <source>
        <dbReference type="EMBL" id="PUZ28962.1"/>
    </source>
</evidence>
<keyword evidence="3" id="KW-1185">Reference proteome</keyword>
<keyword evidence="1" id="KW-0812">Transmembrane</keyword>
<organism evidence="2 3">
    <name type="scientific">Chitinophaga parva</name>
    <dbReference type="NCBI Taxonomy" id="2169414"/>
    <lineage>
        <taxon>Bacteria</taxon>
        <taxon>Pseudomonadati</taxon>
        <taxon>Bacteroidota</taxon>
        <taxon>Chitinophagia</taxon>
        <taxon>Chitinophagales</taxon>
        <taxon>Chitinophagaceae</taxon>
        <taxon>Chitinophaga</taxon>
    </lineage>
</organism>
<dbReference type="Proteomes" id="UP000244450">
    <property type="component" value="Unassembled WGS sequence"/>
</dbReference>